<accession>A0A178Z7C8</accession>
<evidence type="ECO:0000313" key="2">
    <source>
        <dbReference type="EMBL" id="OAP55688.1"/>
    </source>
</evidence>
<dbReference type="GeneID" id="30014008"/>
<name>A0A178Z7C8_9EURO</name>
<feature type="region of interest" description="Disordered" evidence="1">
    <location>
        <begin position="1073"/>
        <end position="1113"/>
    </location>
</feature>
<organism evidence="2 3">
    <name type="scientific">Fonsecaea erecta</name>
    <dbReference type="NCBI Taxonomy" id="1367422"/>
    <lineage>
        <taxon>Eukaryota</taxon>
        <taxon>Fungi</taxon>
        <taxon>Dikarya</taxon>
        <taxon>Ascomycota</taxon>
        <taxon>Pezizomycotina</taxon>
        <taxon>Eurotiomycetes</taxon>
        <taxon>Chaetothyriomycetidae</taxon>
        <taxon>Chaetothyriales</taxon>
        <taxon>Herpotrichiellaceae</taxon>
        <taxon>Fonsecaea</taxon>
    </lineage>
</organism>
<reference evidence="2 3" key="1">
    <citation type="submission" date="2016-04" db="EMBL/GenBank/DDBJ databases">
        <title>Draft genome of Fonsecaea erecta CBS 125763.</title>
        <authorList>
            <person name="Weiss V.A."/>
            <person name="Vicente V.A."/>
            <person name="Raittz R.T."/>
            <person name="Moreno L.F."/>
            <person name="De Souza E.M."/>
            <person name="Pedrosa F.O."/>
            <person name="Steffens M.B."/>
            <person name="Faoro H."/>
            <person name="Tadra-Sfeir M.Z."/>
            <person name="Najafzadeh M.J."/>
            <person name="Felipe M.S."/>
            <person name="Teixeira M."/>
            <person name="Sun J."/>
            <person name="Xi L."/>
            <person name="Gomes R."/>
            <person name="De Azevedo C.M."/>
            <person name="Salgado C.G."/>
            <person name="Da Silva M.B."/>
            <person name="Nascimento M.F."/>
            <person name="Queiroz-Telles F."/>
            <person name="Attili D.S."/>
            <person name="Gorbushina A."/>
        </authorList>
    </citation>
    <scope>NUCLEOTIDE SEQUENCE [LARGE SCALE GENOMIC DNA]</scope>
    <source>
        <strain evidence="2 3">CBS 125763</strain>
    </source>
</reference>
<keyword evidence="3" id="KW-1185">Reference proteome</keyword>
<protein>
    <submittedName>
        <fullName evidence="2">Uncharacterized protein</fullName>
    </submittedName>
</protein>
<proteinExistence type="predicted"/>
<evidence type="ECO:0000313" key="3">
    <source>
        <dbReference type="Proteomes" id="UP000078343"/>
    </source>
</evidence>
<sequence length="1113" mass="118217">MDSGATDFTGMVSTMKEKDCLKGWDVMVAYQADAINQLFAHQASKLGLLQQHHFVTTIQDFGGDDITVDLYVQLSTPELQFIDTTNQVDLICGLAGYATERIPGGKTEQIPPNLQLRIATSLVNVKGTLENTFTPAPDDKNPPVGTGYPVTIDPGEAVGRGICLDFGPPGSPTTVTVEPVPGTNPPPSLALVSSLVVGEITAYLNSAELSYFIAGISNSHDVKSVTTLQPKSFCFTMSAPDPSKDIKGALCMWMALGDSPGSDNPTFSPTSDGQPMSPLPTGNLATIYFSHMTMANYFLMPFLSPLYQQFTCTSVLGDEGMIFAYKFPPQNINVPGYPTDAGDPGTGYVNGSSFNFQDGQGTLTLLTATNSNPHAGAAVYVGPTLNIGWGYTTTTVDPLAGPIEHDHSGSVNATFFLNGRADWQNADTTNPNELKMSVSYPGNFSNTVVAQQPSGWDEWANGAVGGIPPEWQSISVAAPTQQANLSMDYFLTTNLLFPGQVVFQASDVTAQSRPSPTPPVSGIATPRDTFLTGSINQNAALDSVRLRNLDLHRKRSSGGGVPVQPPLSAYQLSKQAMIDQLKSAILSNPADPFLGDLIQATASAGPEGVDQTLLLLEQNGYGDLEVDDFLGMVYTSTTAVLSPDQSPAPAGSVDKIDLRMFGGIYRVTSPASHKGRILTVNPLNGSILYMAVNTIPTQTQDASSGLWTITWDVGGVAFQVVFGISFDQNSPGATSFTGSLTSKDGVAETFAGTMINPPSRADLERRPSESRSALERMSLLPDDSTDDAATIFGLLSDGLSVISLILTVAAMWWSRHDGKEKAEAKARIEGLETANKQRFDDAKAHLDTRLGAMEAASIRSIIQAQREDMRQLLEQVIEPGIRRAIDNQLEAKYRDQVQQGIASGAPPSSAMISDMQATGTVVAGQDLRDAVKGLADTRTNPPLNAFATAHIIDPNAQISITQAQVGVVTNEHVEALANPPAGGGASFLEAAATAGVNGFVASVATTMATSMAQQVANGQATVQRTTAEREAAQKAYEEAKDIASRPDATAEQIQAAADLETELHKRVDDERAAMEDQEELEGRADLIDQSGEQASEESEKAEIELKKAAENAE</sequence>
<dbReference type="OrthoDB" id="5083627at2759"/>
<comment type="caution">
    <text evidence="2">The sequence shown here is derived from an EMBL/GenBank/DDBJ whole genome shotgun (WGS) entry which is preliminary data.</text>
</comment>
<dbReference type="RefSeq" id="XP_018689055.1">
    <property type="nucleotide sequence ID" value="XM_018841346.1"/>
</dbReference>
<dbReference type="EMBL" id="LVYI01000010">
    <property type="protein sequence ID" value="OAP55688.1"/>
    <property type="molecule type" value="Genomic_DNA"/>
</dbReference>
<dbReference type="Proteomes" id="UP000078343">
    <property type="component" value="Unassembled WGS sequence"/>
</dbReference>
<feature type="compositionally biased region" description="Basic and acidic residues" evidence="1">
    <location>
        <begin position="1097"/>
        <end position="1113"/>
    </location>
</feature>
<feature type="compositionally biased region" description="Basic and acidic residues" evidence="1">
    <location>
        <begin position="1073"/>
        <end position="1086"/>
    </location>
</feature>
<gene>
    <name evidence="2" type="ORF">AYL99_09840</name>
</gene>
<evidence type="ECO:0000256" key="1">
    <source>
        <dbReference type="SAM" id="MobiDB-lite"/>
    </source>
</evidence>
<dbReference type="AlphaFoldDB" id="A0A178Z7C8"/>